<feature type="binding site" description="axial binding residue" evidence="9">
    <location>
        <position position="474"/>
    </location>
    <ligand>
        <name>heme</name>
        <dbReference type="ChEBI" id="CHEBI:30413"/>
    </ligand>
    <ligandPart>
        <name>Fe</name>
        <dbReference type="ChEBI" id="CHEBI:18248"/>
    </ligandPart>
</feature>
<evidence type="ECO:0000256" key="6">
    <source>
        <dbReference type="ARBA" id="ARBA00023002"/>
    </source>
</evidence>
<dbReference type="GO" id="GO:0016020">
    <property type="term" value="C:membrane"/>
    <property type="evidence" value="ECO:0007669"/>
    <property type="project" value="UniProtKB-SubCell"/>
</dbReference>
<keyword evidence="12" id="KW-0472">Membrane</keyword>
<dbReference type="PRINTS" id="PR00385">
    <property type="entry name" value="P450"/>
</dbReference>
<dbReference type="GO" id="GO:0020037">
    <property type="term" value="F:heme binding"/>
    <property type="evidence" value="ECO:0007669"/>
    <property type="project" value="InterPro"/>
</dbReference>
<evidence type="ECO:0000256" key="7">
    <source>
        <dbReference type="ARBA" id="ARBA00023004"/>
    </source>
</evidence>
<dbReference type="InterPro" id="IPR036396">
    <property type="entry name" value="Cyt_P450_sf"/>
</dbReference>
<dbReference type="PRINTS" id="PR00465">
    <property type="entry name" value="EP450IV"/>
</dbReference>
<dbReference type="GO" id="GO:0005506">
    <property type="term" value="F:iron ion binding"/>
    <property type="evidence" value="ECO:0007669"/>
    <property type="project" value="InterPro"/>
</dbReference>
<keyword evidence="4 9" id="KW-0349">Heme</keyword>
<keyword evidence="12" id="KW-1133">Transmembrane helix</keyword>
<evidence type="ECO:0000256" key="2">
    <source>
        <dbReference type="ARBA" id="ARBA00004167"/>
    </source>
</evidence>
<evidence type="ECO:0000256" key="3">
    <source>
        <dbReference type="ARBA" id="ARBA00010617"/>
    </source>
</evidence>
<keyword evidence="6 10" id="KW-0560">Oxidoreductase</keyword>
<dbReference type="SUPFAM" id="SSF48264">
    <property type="entry name" value="Cytochrome P450"/>
    <property type="match status" value="1"/>
</dbReference>
<dbReference type="EMBL" id="JAJHUN010000011">
    <property type="protein sequence ID" value="KAJ4144932.1"/>
    <property type="molecule type" value="Genomic_DNA"/>
</dbReference>
<keyword evidence="7 9" id="KW-0408">Iron</keyword>
<comment type="similarity">
    <text evidence="3 10">Belongs to the cytochrome P450 family.</text>
</comment>
<dbReference type="InterPro" id="IPR001128">
    <property type="entry name" value="Cyt_P450"/>
</dbReference>
<dbReference type="PROSITE" id="PS00086">
    <property type="entry name" value="CYTOCHROME_P450"/>
    <property type="match status" value="1"/>
</dbReference>
<dbReference type="GO" id="GO:0016705">
    <property type="term" value="F:oxidoreductase activity, acting on paired donors, with incorporation or reduction of molecular oxygen"/>
    <property type="evidence" value="ECO:0007669"/>
    <property type="project" value="InterPro"/>
</dbReference>
<dbReference type="GO" id="GO:0004497">
    <property type="term" value="F:monooxygenase activity"/>
    <property type="evidence" value="ECO:0007669"/>
    <property type="project" value="UniProtKB-KW"/>
</dbReference>
<keyword evidence="5 9" id="KW-0479">Metal-binding</keyword>
<keyword evidence="14" id="KW-1185">Reference proteome</keyword>
<keyword evidence="8 10" id="KW-0503">Monooxygenase</keyword>
<evidence type="ECO:0000256" key="10">
    <source>
        <dbReference type="RuleBase" id="RU000461"/>
    </source>
</evidence>
<accession>A0A9W8Q4D1</accession>
<reference evidence="13" key="1">
    <citation type="journal article" date="2023" name="Access Microbiol">
        <title>De-novo genome assembly for Akanthomyces muscarius, a biocontrol agent of insect agricultural pests.</title>
        <authorList>
            <person name="Erdos Z."/>
            <person name="Studholme D.J."/>
            <person name="Raymond B."/>
            <person name="Sharma M."/>
        </authorList>
    </citation>
    <scope>NUCLEOTIDE SEQUENCE</scope>
    <source>
        <strain evidence="13">Ve6</strain>
    </source>
</reference>
<evidence type="ECO:0000256" key="9">
    <source>
        <dbReference type="PIRSR" id="PIRSR602403-1"/>
    </source>
</evidence>
<name>A0A9W8Q4D1_AKAMU</name>
<sequence length="530" mass="59790">MSTSELLNHWVQYLAQSRLKDDVKGSHIVLAVFLIAILSIVFSSHLTSARQRYVPGVPIVGGADKASIKKNRLRFVNDSMNMLSEGYEDTRGGIFYVPTKLGERLMLPVKYLDELKSAPVNEVDFVATFIEMFEGKYTTMGSRSTLHPRVVRGQLNRNLWTVMDEIQDEIRDAFDDAFPACDEWTEVNVVHRITQIVARVSSRMFGGKELSQNKEWVQSSIAFAIDGFIGAQEIKKYPEFLKPLVANRIASIQNIKKHYVAAEKAAIPLIERRRASGEDAPDLLYWMDEDAKGDEKDPAFLASILLKVSFAAIHTSAAAPSQLLYDLCARPEYQEPLRQEIMANLSDDGTLSRQGFQGLTKLDSIMKESQRFNPLLLITFERVVTRNYHLSDGLVIPANTTIGIPTHAISMDPALYPEPEKFKGFRFHDLHDKAQKQKEEAAKDASDKQRSSPSVAYAASHSASMAFGYGRHACPGRFFASAEIKAIMVYLLMNYDFKFPEGKPERPQSLQVETQNLPDHDATIMFRRRK</sequence>
<evidence type="ECO:0000256" key="8">
    <source>
        <dbReference type="ARBA" id="ARBA00023033"/>
    </source>
</evidence>
<dbReference type="PANTHER" id="PTHR46206">
    <property type="entry name" value="CYTOCHROME P450"/>
    <property type="match status" value="1"/>
</dbReference>
<keyword evidence="12" id="KW-0812">Transmembrane</keyword>
<dbReference type="InterPro" id="IPR017972">
    <property type="entry name" value="Cyt_P450_CS"/>
</dbReference>
<proteinExistence type="inferred from homology"/>
<evidence type="ECO:0000256" key="5">
    <source>
        <dbReference type="ARBA" id="ARBA00022723"/>
    </source>
</evidence>
<dbReference type="KEGG" id="amus:LMH87_003799"/>
<protein>
    <recommendedName>
        <fullName evidence="15">Cytochrome P450</fullName>
    </recommendedName>
</protein>
<dbReference type="Proteomes" id="UP001144673">
    <property type="component" value="Chromosome 2"/>
</dbReference>
<dbReference type="RefSeq" id="XP_056048602.1">
    <property type="nucleotide sequence ID" value="XM_056194923.1"/>
</dbReference>
<evidence type="ECO:0000256" key="11">
    <source>
        <dbReference type="SAM" id="MobiDB-lite"/>
    </source>
</evidence>
<comment type="caution">
    <text evidence="13">The sequence shown here is derived from an EMBL/GenBank/DDBJ whole genome shotgun (WGS) entry which is preliminary data.</text>
</comment>
<evidence type="ECO:0000313" key="14">
    <source>
        <dbReference type="Proteomes" id="UP001144673"/>
    </source>
</evidence>
<evidence type="ECO:0000256" key="4">
    <source>
        <dbReference type="ARBA" id="ARBA00022617"/>
    </source>
</evidence>
<feature type="compositionally biased region" description="Basic and acidic residues" evidence="11">
    <location>
        <begin position="433"/>
        <end position="450"/>
    </location>
</feature>
<dbReference type="Pfam" id="PF00067">
    <property type="entry name" value="p450"/>
    <property type="match status" value="1"/>
</dbReference>
<dbReference type="CDD" id="cd11041">
    <property type="entry name" value="CYP503A1-like"/>
    <property type="match status" value="1"/>
</dbReference>
<dbReference type="AlphaFoldDB" id="A0A9W8Q4D1"/>
<dbReference type="GeneID" id="80890958"/>
<feature type="transmembrane region" description="Helical" evidence="12">
    <location>
        <begin position="28"/>
        <end position="46"/>
    </location>
</feature>
<organism evidence="13 14">
    <name type="scientific">Akanthomyces muscarius</name>
    <name type="common">Entomopathogenic fungus</name>
    <name type="synonym">Lecanicillium muscarium</name>
    <dbReference type="NCBI Taxonomy" id="2231603"/>
    <lineage>
        <taxon>Eukaryota</taxon>
        <taxon>Fungi</taxon>
        <taxon>Dikarya</taxon>
        <taxon>Ascomycota</taxon>
        <taxon>Pezizomycotina</taxon>
        <taxon>Sordariomycetes</taxon>
        <taxon>Hypocreomycetidae</taxon>
        <taxon>Hypocreales</taxon>
        <taxon>Cordycipitaceae</taxon>
        <taxon>Akanthomyces</taxon>
    </lineage>
</organism>
<evidence type="ECO:0008006" key="15">
    <source>
        <dbReference type="Google" id="ProtNLM"/>
    </source>
</evidence>
<dbReference type="Gene3D" id="1.10.630.10">
    <property type="entry name" value="Cytochrome P450"/>
    <property type="match status" value="1"/>
</dbReference>
<evidence type="ECO:0000256" key="12">
    <source>
        <dbReference type="SAM" id="Phobius"/>
    </source>
</evidence>
<dbReference type="InterPro" id="IPR002403">
    <property type="entry name" value="Cyt_P450_E_grp-IV"/>
</dbReference>
<comment type="cofactor">
    <cofactor evidence="1 9">
        <name>heme</name>
        <dbReference type="ChEBI" id="CHEBI:30413"/>
    </cofactor>
</comment>
<evidence type="ECO:0000313" key="13">
    <source>
        <dbReference type="EMBL" id="KAJ4144932.1"/>
    </source>
</evidence>
<comment type="subcellular location">
    <subcellularLocation>
        <location evidence="2">Membrane</location>
        <topology evidence="2">Single-pass membrane protein</topology>
    </subcellularLocation>
</comment>
<gene>
    <name evidence="13" type="ORF">LMH87_003799</name>
</gene>
<evidence type="ECO:0000256" key="1">
    <source>
        <dbReference type="ARBA" id="ARBA00001971"/>
    </source>
</evidence>
<dbReference type="PANTHER" id="PTHR46206:SF6">
    <property type="entry name" value="CYTOCHROME P450 MONOOXYGENASE AN1598-RELATED"/>
    <property type="match status" value="1"/>
</dbReference>
<feature type="region of interest" description="Disordered" evidence="11">
    <location>
        <begin position="433"/>
        <end position="454"/>
    </location>
</feature>